<dbReference type="KEGG" id="sbd:ATN00_18895"/>
<keyword evidence="2" id="KW-1185">Reference proteome</keyword>
<dbReference type="RefSeq" id="WP_062067740.1">
    <property type="nucleotide sequence ID" value="NZ_CP013264.1"/>
</dbReference>
<dbReference type="Proteomes" id="UP000056968">
    <property type="component" value="Chromosome"/>
</dbReference>
<dbReference type="AlphaFoldDB" id="A0A0S3F334"/>
<evidence type="ECO:0000313" key="2">
    <source>
        <dbReference type="Proteomes" id="UP000056968"/>
    </source>
</evidence>
<accession>A0A0S3F334</accession>
<name>A0A0S3F334_9SPHN</name>
<sequence>MAERPKLSLLRSDRRIVITQDADQFRVCVDPAPDGPDLTTTFPTYRSARGHAGGLRLVNRWPIIDQTCGEGLSK</sequence>
<proteinExistence type="predicted"/>
<gene>
    <name evidence="1" type="ORF">ATN00_18895</name>
</gene>
<dbReference type="STRING" id="1332080.ATN00_18895"/>
<reference evidence="1 2" key="1">
    <citation type="submission" date="2015-11" db="EMBL/GenBank/DDBJ databases">
        <title>A Two-component Flavoprotein Monooxygenase System MeaXY Responsible for para-Hydroxylation of 2-Methyl-6-ethylaniline and 2,6-Diethylaniline in Sphingobium baderi DE-13.</title>
        <authorList>
            <person name="Cheng M."/>
            <person name="Meng Q."/>
            <person name="Yang Y."/>
            <person name="Chu C."/>
            <person name="Yan X."/>
            <person name="He J."/>
            <person name="Li S."/>
        </authorList>
    </citation>
    <scope>NUCLEOTIDE SEQUENCE [LARGE SCALE GENOMIC DNA]</scope>
    <source>
        <strain evidence="1 2">DE-13</strain>
    </source>
</reference>
<dbReference type="EMBL" id="CP013264">
    <property type="protein sequence ID" value="ALR22064.1"/>
    <property type="molecule type" value="Genomic_DNA"/>
</dbReference>
<protein>
    <submittedName>
        <fullName evidence="1">Uncharacterized protein</fullName>
    </submittedName>
</protein>
<evidence type="ECO:0000313" key="1">
    <source>
        <dbReference type="EMBL" id="ALR22064.1"/>
    </source>
</evidence>
<organism evidence="1 2">
    <name type="scientific">Sphingobium baderi</name>
    <dbReference type="NCBI Taxonomy" id="1332080"/>
    <lineage>
        <taxon>Bacteria</taxon>
        <taxon>Pseudomonadati</taxon>
        <taxon>Pseudomonadota</taxon>
        <taxon>Alphaproteobacteria</taxon>
        <taxon>Sphingomonadales</taxon>
        <taxon>Sphingomonadaceae</taxon>
        <taxon>Sphingobium</taxon>
    </lineage>
</organism>